<evidence type="ECO:0000256" key="2">
    <source>
        <dbReference type="ARBA" id="ARBA00013274"/>
    </source>
</evidence>
<gene>
    <name evidence="9" type="ORF">FH972_023300</name>
</gene>
<dbReference type="AlphaFoldDB" id="A0A5N6KX29"/>
<dbReference type="GO" id="GO:0046475">
    <property type="term" value="P:glycerophospholipid catabolic process"/>
    <property type="evidence" value="ECO:0007669"/>
    <property type="project" value="TreeGrafter"/>
</dbReference>
<evidence type="ECO:0000256" key="1">
    <source>
        <dbReference type="ARBA" id="ARBA00008780"/>
    </source>
</evidence>
<dbReference type="EC" id="3.1.1.5" evidence="2"/>
<proteinExistence type="inferred from homology"/>
<dbReference type="PANTHER" id="PTHR10728:SF33">
    <property type="entry name" value="LYSOPHOSPHOLIPASE 1-RELATED"/>
    <property type="match status" value="1"/>
</dbReference>
<keyword evidence="3" id="KW-0732">Signal</keyword>
<dbReference type="EMBL" id="VIBQ01000013">
    <property type="protein sequence ID" value="KAB8346255.1"/>
    <property type="molecule type" value="Genomic_DNA"/>
</dbReference>
<name>A0A5N6KX29_9ROSI</name>
<evidence type="ECO:0000256" key="5">
    <source>
        <dbReference type="ARBA" id="ARBA00023098"/>
    </source>
</evidence>
<dbReference type="SMART" id="SM00022">
    <property type="entry name" value="PLAc"/>
    <property type="match status" value="1"/>
</dbReference>
<evidence type="ECO:0000256" key="6">
    <source>
        <dbReference type="ARBA" id="ARBA00023180"/>
    </source>
</evidence>
<keyword evidence="7" id="KW-0442">Lipid degradation</keyword>
<comment type="similarity">
    <text evidence="1">Belongs to the lysophospholipase family.</text>
</comment>
<dbReference type="OrthoDB" id="4084751at2759"/>
<evidence type="ECO:0000256" key="4">
    <source>
        <dbReference type="ARBA" id="ARBA00022801"/>
    </source>
</evidence>
<evidence type="ECO:0000256" key="7">
    <source>
        <dbReference type="PROSITE-ProRule" id="PRU00555"/>
    </source>
</evidence>
<keyword evidence="6" id="KW-0325">Glycoprotein</keyword>
<evidence type="ECO:0000259" key="8">
    <source>
        <dbReference type="PROSITE" id="PS51210"/>
    </source>
</evidence>
<dbReference type="PROSITE" id="PS51210">
    <property type="entry name" value="PLA2C"/>
    <property type="match status" value="1"/>
</dbReference>
<dbReference type="Gene3D" id="3.40.1090.10">
    <property type="entry name" value="Cytosolic phospholipase A2 catalytic domain"/>
    <property type="match status" value="1"/>
</dbReference>
<dbReference type="GO" id="GO:0005829">
    <property type="term" value="C:cytosol"/>
    <property type="evidence" value="ECO:0007669"/>
    <property type="project" value="TreeGrafter"/>
</dbReference>
<dbReference type="Pfam" id="PF01735">
    <property type="entry name" value="PLA2_B"/>
    <property type="match status" value="1"/>
</dbReference>
<evidence type="ECO:0000313" key="10">
    <source>
        <dbReference type="Proteomes" id="UP000327013"/>
    </source>
</evidence>
<dbReference type="GO" id="GO:0004622">
    <property type="term" value="F:phosphatidylcholine lysophospholipase activity"/>
    <property type="evidence" value="ECO:0007669"/>
    <property type="project" value="UniProtKB-EC"/>
</dbReference>
<evidence type="ECO:0000313" key="9">
    <source>
        <dbReference type="EMBL" id="KAB8346255.1"/>
    </source>
</evidence>
<dbReference type="GO" id="GO:0004623">
    <property type="term" value="F:phospholipase A2 activity"/>
    <property type="evidence" value="ECO:0007669"/>
    <property type="project" value="TreeGrafter"/>
</dbReference>
<sequence>MAKLWCPSHATRRAGCTASTASIASTAMRMTKFGPNTIDPLRTLLNRIAIPGFDADSYISNHQNNVSALPNTAIAFSGGGYRAMLNGAGVLAAFDDRTPNATAKGQLGGLLQASTYVAGLSGGNWLVGSIYANNFTSVQEIIDAHGQTWDISNSILQGPPQTLPGILGTGQYYSDLVDQVNQKRDAPGDFNASITDYWGRALSYQLINGPDGGLSYTWSSLQLQDFITDATAPLPIVIADGRAPGEKLISGNTTIYEFTPWEMGTWDPTVYGFAPLEYVGSNFSAGAVVQDQQCVRGFDNAGFVMGTSSSLFNQFILQINTTATPDVPEFIRDAIGDLLEGLSEDDNDIADWTPNPFYGFNNATNLNANSRRLTLVDGGEDLQNIPLHPLIQPIRQVDTIFAVDTSADTEFSWPNGTSMVATYERSLDDIANGTSFPSVPDVNTFVNLGLNSKPTFFGCEAGNFSGAATTPPLVVYLPNSFYSFSSNISTFTLSYSTAERNAMIENGFNGATQGNSSIDANWPVCVGCAMLSRSFGRTGTPVPDACTTCFKQYCWDGTTNNTQPLSFVPQPKLTVTSAATSLAPASALLVSAVGIASIMLLL</sequence>
<keyword evidence="4 7" id="KW-0378">Hydrolase</keyword>
<feature type="domain" description="PLA2c" evidence="8">
    <location>
        <begin position="5"/>
        <end position="560"/>
    </location>
</feature>
<reference evidence="9 10" key="1">
    <citation type="submission" date="2019-06" db="EMBL/GenBank/DDBJ databases">
        <title>A chromosomal-level reference genome of Carpinus fangiana (Coryloideae, Betulaceae).</title>
        <authorList>
            <person name="Yang X."/>
            <person name="Wang Z."/>
            <person name="Zhang L."/>
            <person name="Hao G."/>
            <person name="Liu J."/>
            <person name="Yang Y."/>
        </authorList>
    </citation>
    <scope>NUCLEOTIDE SEQUENCE [LARGE SCALE GENOMIC DNA]</scope>
    <source>
        <strain evidence="9">Cfa_2016G</strain>
        <tissue evidence="9">Leaf</tissue>
    </source>
</reference>
<keyword evidence="5 7" id="KW-0443">Lipid metabolism</keyword>
<dbReference type="FunFam" id="3.40.1090.10:FF:000010">
    <property type="entry name" value="Lysophospholipase"/>
    <property type="match status" value="1"/>
</dbReference>
<accession>A0A5N6KX29</accession>
<dbReference type="SUPFAM" id="SSF52151">
    <property type="entry name" value="FabD/lysophospholipase-like"/>
    <property type="match status" value="1"/>
</dbReference>
<organism evidence="9 10">
    <name type="scientific">Carpinus fangiana</name>
    <dbReference type="NCBI Taxonomy" id="176857"/>
    <lineage>
        <taxon>Eukaryota</taxon>
        <taxon>Viridiplantae</taxon>
        <taxon>Streptophyta</taxon>
        <taxon>Embryophyta</taxon>
        <taxon>Tracheophyta</taxon>
        <taxon>Spermatophyta</taxon>
        <taxon>Magnoliopsida</taxon>
        <taxon>eudicotyledons</taxon>
        <taxon>Gunneridae</taxon>
        <taxon>Pentapetalae</taxon>
        <taxon>rosids</taxon>
        <taxon>fabids</taxon>
        <taxon>Fagales</taxon>
        <taxon>Betulaceae</taxon>
        <taxon>Carpinus</taxon>
    </lineage>
</organism>
<dbReference type="PANTHER" id="PTHR10728">
    <property type="entry name" value="CYTOSOLIC PHOSPHOLIPASE A2"/>
    <property type="match status" value="1"/>
</dbReference>
<dbReference type="InterPro" id="IPR016035">
    <property type="entry name" value="Acyl_Trfase/lysoPLipase"/>
</dbReference>
<dbReference type="InterPro" id="IPR002642">
    <property type="entry name" value="LysoPLipase_cat_dom"/>
</dbReference>
<comment type="caution">
    <text evidence="9">The sequence shown here is derived from an EMBL/GenBank/DDBJ whole genome shotgun (WGS) entry which is preliminary data.</text>
</comment>
<evidence type="ECO:0000256" key="3">
    <source>
        <dbReference type="ARBA" id="ARBA00022729"/>
    </source>
</evidence>
<dbReference type="Proteomes" id="UP000327013">
    <property type="component" value="Unassembled WGS sequence"/>
</dbReference>
<protein>
    <recommendedName>
        <fullName evidence="2">lysophospholipase</fullName>
        <ecNumber evidence="2">3.1.1.5</ecNumber>
    </recommendedName>
</protein>
<keyword evidence="10" id="KW-1185">Reference proteome</keyword>
<dbReference type="GO" id="GO:0005783">
    <property type="term" value="C:endoplasmic reticulum"/>
    <property type="evidence" value="ECO:0007669"/>
    <property type="project" value="TreeGrafter"/>
</dbReference>